<dbReference type="KEGG" id="mbe:MBM_08960"/>
<organism evidence="3 4">
    <name type="scientific">Marssonina brunnea f. sp. multigermtubi (strain MB_m1)</name>
    <name type="common">Marssonina leaf spot fungus</name>
    <dbReference type="NCBI Taxonomy" id="1072389"/>
    <lineage>
        <taxon>Eukaryota</taxon>
        <taxon>Fungi</taxon>
        <taxon>Dikarya</taxon>
        <taxon>Ascomycota</taxon>
        <taxon>Pezizomycotina</taxon>
        <taxon>Leotiomycetes</taxon>
        <taxon>Helotiales</taxon>
        <taxon>Drepanopezizaceae</taxon>
        <taxon>Drepanopeziza</taxon>
    </lineage>
</organism>
<dbReference type="InterPro" id="IPR013094">
    <property type="entry name" value="AB_hydrolase_3"/>
</dbReference>
<evidence type="ECO:0000313" key="4">
    <source>
        <dbReference type="Proteomes" id="UP000006753"/>
    </source>
</evidence>
<dbReference type="eggNOG" id="KOG4388">
    <property type="taxonomic scope" value="Eukaryota"/>
</dbReference>
<feature type="domain" description="Alpha/beta hydrolase fold-3" evidence="2">
    <location>
        <begin position="472"/>
        <end position="569"/>
    </location>
</feature>
<evidence type="ECO:0000313" key="3">
    <source>
        <dbReference type="EMBL" id="EKD12731.1"/>
    </source>
</evidence>
<dbReference type="InterPro" id="IPR029058">
    <property type="entry name" value="AB_hydrolase_fold"/>
</dbReference>
<feature type="compositionally biased region" description="Low complexity" evidence="1">
    <location>
        <begin position="415"/>
        <end position="436"/>
    </location>
</feature>
<dbReference type="Proteomes" id="UP000006753">
    <property type="component" value="Unassembled WGS sequence"/>
</dbReference>
<accession>K1WIS6</accession>
<name>K1WIS6_MARBU</name>
<feature type="region of interest" description="Disordered" evidence="1">
    <location>
        <begin position="380"/>
        <end position="467"/>
    </location>
</feature>
<keyword evidence="4" id="KW-1185">Reference proteome</keyword>
<feature type="compositionally biased region" description="Basic and acidic residues" evidence="1">
    <location>
        <begin position="661"/>
        <end position="691"/>
    </location>
</feature>
<dbReference type="EMBL" id="JH921454">
    <property type="protein sequence ID" value="EKD12731.1"/>
    <property type="molecule type" value="Genomic_DNA"/>
</dbReference>
<feature type="domain" description="Alpha/beta hydrolase fold-3" evidence="2">
    <location>
        <begin position="240"/>
        <end position="390"/>
    </location>
</feature>
<dbReference type="GO" id="GO:0004806">
    <property type="term" value="F:triacylglycerol lipase activity"/>
    <property type="evidence" value="ECO:0007669"/>
    <property type="project" value="TreeGrafter"/>
</dbReference>
<evidence type="ECO:0000256" key="1">
    <source>
        <dbReference type="SAM" id="MobiDB-lite"/>
    </source>
</evidence>
<dbReference type="HOGENOM" id="CLU_003590_1_0_1"/>
<feature type="region of interest" description="Disordered" evidence="1">
    <location>
        <begin position="624"/>
        <end position="712"/>
    </location>
</feature>
<dbReference type="PANTHER" id="PTHR23025">
    <property type="entry name" value="TRIACYLGLYCEROL LIPASE"/>
    <property type="match status" value="1"/>
</dbReference>
<dbReference type="Gene3D" id="3.40.50.1820">
    <property type="entry name" value="alpha/beta hydrolase"/>
    <property type="match status" value="2"/>
</dbReference>
<gene>
    <name evidence="3" type="ORF">MBM_08960</name>
</gene>
<sequence length="732" mass="81838">MPGGNFKPGTRKNVSLTPPRFPCHGSRLNFPISTTGRLNLGMVVFPQGPVPLGHKHGPPTIRKLSRRLSTILTPWQTLVVTLLYLYVARNLGKLLGLECPEPLANLYTRSYFRATWVTIALDAGFWSAMRIKRKWLRDLASVVFTVYYLIAAEQADEKVRKVRGMLTVEHLRVSWNKGTTPYLNFLTTLMRPRFMRYPPRQIRIPRPPNSDYKEPVSGWLYFDGPLSALKTHTKVVLDIPGGGFVAMDPRTNDDKLFAWAGKTGLPVLSLDYRKAPEYPYPYALNECFDVYSTIMASRGRCLGLSGEVIPKMVITGDSAGGNLATALTVMIIEAGSTNGRQVLGQRSLPIPEGLVLVYPGLDMNIGNWMSDEQMSLIKDRRSRKTNRTFIRQKSMQYNMAAGTPHHSEDEDKTPPKVTTPPLTASPAPLAISLPTPQFSTAAPTVLSPGLPRTDAPPQRSPSHHPEPLKTRLAMSSMISYFNDRILTPEMMRAMIILYIGPHNRPDFSQDYLLSPILTPDAVLAQFPKTYLLTGERDPLVDDTVIFAGRLRRAKEANHLAEPASTHGMHREFDDRDVVEVVLIPGISHGFLQFVGAFPEGWKYIFRCSRWIDHIFAASEERERSGGVLTPGGYVHHQRRRTGESSGDEDMGLEMSMTAKSKSREAARRGDERKRKENLLKEQLRERSEGKKKAGLQSKRSMVKLASSDDLLGRRMLGLAGPLTGRGSTPEEL</sequence>
<feature type="compositionally biased region" description="Polar residues" evidence="1">
    <location>
        <begin position="387"/>
        <end position="397"/>
    </location>
</feature>
<proteinExistence type="predicted"/>
<dbReference type="InParanoid" id="K1WIS6"/>
<dbReference type="PANTHER" id="PTHR23025:SF3">
    <property type="entry name" value="HORMONE-SENSITIVE LIPASE"/>
    <property type="match status" value="1"/>
</dbReference>
<dbReference type="OrthoDB" id="5570009at2759"/>
<dbReference type="AlphaFoldDB" id="K1WIS6"/>
<dbReference type="Pfam" id="PF07859">
    <property type="entry name" value="Abhydrolase_3"/>
    <property type="match status" value="2"/>
</dbReference>
<dbReference type="GO" id="GO:0005829">
    <property type="term" value="C:cytosol"/>
    <property type="evidence" value="ECO:0007669"/>
    <property type="project" value="TreeGrafter"/>
</dbReference>
<protein>
    <submittedName>
        <fullName evidence="3">Hormone-sensitive lipase</fullName>
    </submittedName>
</protein>
<dbReference type="GO" id="GO:0004771">
    <property type="term" value="F:sterol ester esterase activity"/>
    <property type="evidence" value="ECO:0007669"/>
    <property type="project" value="TreeGrafter"/>
</dbReference>
<dbReference type="OMA" id="NMYDATY"/>
<dbReference type="SUPFAM" id="SSF53474">
    <property type="entry name" value="alpha/beta-Hydrolases"/>
    <property type="match status" value="1"/>
</dbReference>
<feature type="compositionally biased region" description="Basic and acidic residues" evidence="1">
    <location>
        <begin position="405"/>
        <end position="414"/>
    </location>
</feature>
<dbReference type="STRING" id="1072389.K1WIS6"/>
<dbReference type="GO" id="GO:0019433">
    <property type="term" value="P:triglyceride catabolic process"/>
    <property type="evidence" value="ECO:0007669"/>
    <property type="project" value="TreeGrafter"/>
</dbReference>
<evidence type="ECO:0000259" key="2">
    <source>
        <dbReference type="Pfam" id="PF07859"/>
    </source>
</evidence>
<reference evidence="3 4" key="1">
    <citation type="journal article" date="2012" name="BMC Genomics">
        <title>Sequencing the genome of Marssonina brunnea reveals fungus-poplar co-evolution.</title>
        <authorList>
            <person name="Zhu S."/>
            <person name="Cao Y.-Z."/>
            <person name="Jiang C."/>
            <person name="Tan B.-Y."/>
            <person name="Wang Z."/>
            <person name="Feng S."/>
            <person name="Zhang L."/>
            <person name="Su X.-H."/>
            <person name="Brejova B."/>
            <person name="Vinar T."/>
            <person name="Xu M."/>
            <person name="Wang M.-X."/>
            <person name="Zhang S.-G."/>
            <person name="Huang M.-R."/>
            <person name="Wu R."/>
            <person name="Zhou Y."/>
        </authorList>
    </citation>
    <scope>NUCLEOTIDE SEQUENCE [LARGE SCALE GENOMIC DNA]</scope>
    <source>
        <strain evidence="3 4">MB_m1</strain>
    </source>
</reference>